<dbReference type="EMBL" id="JABVXQ010000001">
    <property type="protein sequence ID" value="KAF6131093.1"/>
    <property type="molecule type" value="Genomic_DNA"/>
</dbReference>
<evidence type="ECO:0000256" key="1">
    <source>
        <dbReference type="SAM" id="MobiDB-lite"/>
    </source>
</evidence>
<feature type="region of interest" description="Disordered" evidence="1">
    <location>
        <begin position="77"/>
        <end position="122"/>
    </location>
</feature>
<accession>A0A834BJX2</accession>
<dbReference type="AlphaFoldDB" id="A0A834BJX2"/>
<gene>
    <name evidence="2" type="ORF">HJG60_007994</name>
</gene>
<reference evidence="2 3" key="1">
    <citation type="journal article" date="2020" name="Nature">
        <title>Six reference-quality genomes reveal evolution of bat adaptations.</title>
        <authorList>
            <person name="Jebb D."/>
            <person name="Huang Z."/>
            <person name="Pippel M."/>
            <person name="Hughes G.M."/>
            <person name="Lavrichenko K."/>
            <person name="Devanna P."/>
            <person name="Winkler S."/>
            <person name="Jermiin L.S."/>
            <person name="Skirmuntt E.C."/>
            <person name="Katzourakis A."/>
            <person name="Burkitt-Gray L."/>
            <person name="Ray D.A."/>
            <person name="Sullivan K.A.M."/>
            <person name="Roscito J.G."/>
            <person name="Kirilenko B.M."/>
            <person name="Davalos L.M."/>
            <person name="Corthals A.P."/>
            <person name="Power M.L."/>
            <person name="Jones G."/>
            <person name="Ransome R.D."/>
            <person name="Dechmann D.K.N."/>
            <person name="Locatelli A.G."/>
            <person name="Puechmaille S.J."/>
            <person name="Fedrigo O."/>
            <person name="Jarvis E.D."/>
            <person name="Hiller M."/>
            <person name="Vernes S.C."/>
            <person name="Myers E.W."/>
            <person name="Teeling E.C."/>
        </authorList>
    </citation>
    <scope>NUCLEOTIDE SEQUENCE [LARGE SCALE GENOMIC DNA]</scope>
    <source>
        <tissue evidence="2">Muscle</tissue>
    </source>
</reference>
<evidence type="ECO:0000313" key="3">
    <source>
        <dbReference type="Proteomes" id="UP000664940"/>
    </source>
</evidence>
<name>A0A834BJX2_9CHIR</name>
<proteinExistence type="predicted"/>
<dbReference type="Proteomes" id="UP000664940">
    <property type="component" value="Unassembled WGS sequence"/>
</dbReference>
<evidence type="ECO:0000313" key="2">
    <source>
        <dbReference type="EMBL" id="KAF6131093.1"/>
    </source>
</evidence>
<organism evidence="2 3">
    <name type="scientific">Phyllostomus discolor</name>
    <name type="common">pale spear-nosed bat</name>
    <dbReference type="NCBI Taxonomy" id="89673"/>
    <lineage>
        <taxon>Eukaryota</taxon>
        <taxon>Metazoa</taxon>
        <taxon>Chordata</taxon>
        <taxon>Craniata</taxon>
        <taxon>Vertebrata</taxon>
        <taxon>Euteleostomi</taxon>
        <taxon>Mammalia</taxon>
        <taxon>Eutheria</taxon>
        <taxon>Laurasiatheria</taxon>
        <taxon>Chiroptera</taxon>
        <taxon>Yangochiroptera</taxon>
        <taxon>Phyllostomidae</taxon>
        <taxon>Phyllostominae</taxon>
        <taxon>Phyllostomus</taxon>
    </lineage>
</organism>
<comment type="caution">
    <text evidence="2">The sequence shown here is derived from an EMBL/GenBank/DDBJ whole genome shotgun (WGS) entry which is preliminary data.</text>
</comment>
<feature type="compositionally biased region" description="Basic residues" evidence="1">
    <location>
        <begin position="104"/>
        <end position="113"/>
    </location>
</feature>
<sequence length="228" mass="24806">MTTGSAERSLGLCSSAVAFSSCLSLSLLSLSTPSSSPLPCVGSSFPFFPKLKKKKRKKERKLTGALNLRVRGLLAERSGRGDSGRRGALPGEVRPPLRVDQGPRRHPRERRPRSQALPSSRSLCLACSPPAASLARPLGSSDSHYSLIPIWHPLCAHARHSFLRLLFCVCAANSFNDLFQRLQNVLNQLACGMLSTPSTAPKPEHTHTYWHISRSHGPSRAPSPSPFP</sequence>
<protein>
    <submittedName>
        <fullName evidence="2">Uncharacterized protein</fullName>
    </submittedName>
</protein>